<dbReference type="EMBL" id="KE504123">
    <property type="protein sequence ID" value="EPT05763.1"/>
    <property type="molecule type" value="Genomic_DNA"/>
</dbReference>
<feature type="compositionally biased region" description="Acidic residues" evidence="1">
    <location>
        <begin position="118"/>
        <end position="127"/>
    </location>
</feature>
<keyword evidence="3" id="KW-1185">Reference proteome</keyword>
<feature type="compositionally biased region" description="Acidic residues" evidence="1">
    <location>
        <begin position="1"/>
        <end position="11"/>
    </location>
</feature>
<evidence type="ECO:0000256" key="1">
    <source>
        <dbReference type="SAM" id="MobiDB-lite"/>
    </source>
</evidence>
<proteinExistence type="predicted"/>
<sequence>MCDDEQVDDEVPGPGGDAEVENEEGRELERMEERDAQPENEEGRELERMEERDAQPENEEGSRTEQEADAKAENEEEGKRKGDLSGAEGIDDEEGRVVALKGGYEEGGTAGEYWAEGSDSEDDEDDREFTVEVRAISELLEPSLKGGSAVVERRSG</sequence>
<organism evidence="2 3">
    <name type="scientific">Fomitopsis schrenkii</name>
    <name type="common">Brown rot fungus</name>
    <dbReference type="NCBI Taxonomy" id="2126942"/>
    <lineage>
        <taxon>Eukaryota</taxon>
        <taxon>Fungi</taxon>
        <taxon>Dikarya</taxon>
        <taxon>Basidiomycota</taxon>
        <taxon>Agaricomycotina</taxon>
        <taxon>Agaricomycetes</taxon>
        <taxon>Polyporales</taxon>
        <taxon>Fomitopsis</taxon>
    </lineage>
</organism>
<dbReference type="AlphaFoldDB" id="S8ENR8"/>
<protein>
    <submittedName>
        <fullName evidence="2">Uncharacterized protein</fullName>
    </submittedName>
</protein>
<dbReference type="Proteomes" id="UP000015241">
    <property type="component" value="Unassembled WGS sequence"/>
</dbReference>
<feature type="compositionally biased region" description="Basic and acidic residues" evidence="1">
    <location>
        <begin position="23"/>
        <end position="83"/>
    </location>
</feature>
<gene>
    <name evidence="2" type="ORF">FOMPIDRAFT_1045065</name>
</gene>
<name>S8ENR8_FOMSC</name>
<accession>S8ENR8</accession>
<dbReference type="HOGENOM" id="CLU_1686609_0_0_1"/>
<dbReference type="InParanoid" id="S8ENR8"/>
<evidence type="ECO:0000313" key="3">
    <source>
        <dbReference type="Proteomes" id="UP000015241"/>
    </source>
</evidence>
<reference evidence="2 3" key="1">
    <citation type="journal article" date="2012" name="Science">
        <title>The Paleozoic origin of enzymatic lignin decomposition reconstructed from 31 fungal genomes.</title>
        <authorList>
            <person name="Floudas D."/>
            <person name="Binder M."/>
            <person name="Riley R."/>
            <person name="Barry K."/>
            <person name="Blanchette R.A."/>
            <person name="Henrissat B."/>
            <person name="Martinez A.T."/>
            <person name="Otillar R."/>
            <person name="Spatafora J.W."/>
            <person name="Yadav J.S."/>
            <person name="Aerts A."/>
            <person name="Benoit I."/>
            <person name="Boyd A."/>
            <person name="Carlson A."/>
            <person name="Copeland A."/>
            <person name="Coutinho P.M."/>
            <person name="de Vries R.P."/>
            <person name="Ferreira P."/>
            <person name="Findley K."/>
            <person name="Foster B."/>
            <person name="Gaskell J."/>
            <person name="Glotzer D."/>
            <person name="Gorecki P."/>
            <person name="Heitman J."/>
            <person name="Hesse C."/>
            <person name="Hori C."/>
            <person name="Igarashi K."/>
            <person name="Jurgens J.A."/>
            <person name="Kallen N."/>
            <person name="Kersten P."/>
            <person name="Kohler A."/>
            <person name="Kuees U."/>
            <person name="Kumar T.K.A."/>
            <person name="Kuo A."/>
            <person name="LaButti K."/>
            <person name="Larrondo L.F."/>
            <person name="Lindquist E."/>
            <person name="Ling A."/>
            <person name="Lombard V."/>
            <person name="Lucas S."/>
            <person name="Lundell T."/>
            <person name="Martin R."/>
            <person name="McLaughlin D.J."/>
            <person name="Morgenstern I."/>
            <person name="Morin E."/>
            <person name="Murat C."/>
            <person name="Nagy L.G."/>
            <person name="Nolan M."/>
            <person name="Ohm R.A."/>
            <person name="Patyshakuliyeva A."/>
            <person name="Rokas A."/>
            <person name="Ruiz-Duenas F.J."/>
            <person name="Sabat G."/>
            <person name="Salamov A."/>
            <person name="Samejima M."/>
            <person name="Schmutz J."/>
            <person name="Slot J.C."/>
            <person name="St John F."/>
            <person name="Stenlid J."/>
            <person name="Sun H."/>
            <person name="Sun S."/>
            <person name="Syed K."/>
            <person name="Tsang A."/>
            <person name="Wiebenga A."/>
            <person name="Young D."/>
            <person name="Pisabarro A."/>
            <person name="Eastwood D.C."/>
            <person name="Martin F."/>
            <person name="Cullen D."/>
            <person name="Grigoriev I.V."/>
            <person name="Hibbett D.S."/>
        </authorList>
    </citation>
    <scope>NUCLEOTIDE SEQUENCE</scope>
    <source>
        <strain evidence="3">FP-58527</strain>
    </source>
</reference>
<evidence type="ECO:0000313" key="2">
    <source>
        <dbReference type="EMBL" id="EPT05763.1"/>
    </source>
</evidence>
<feature type="region of interest" description="Disordered" evidence="1">
    <location>
        <begin position="1"/>
        <end position="127"/>
    </location>
</feature>